<keyword evidence="5" id="KW-0675">Receptor</keyword>
<dbReference type="InterPro" id="IPR056842">
    <property type="entry name" value="THADA-like_TPR_C"/>
</dbReference>
<dbReference type="EMBL" id="KZ991196">
    <property type="protein sequence ID" value="RKP23229.1"/>
    <property type="molecule type" value="Genomic_DNA"/>
</dbReference>
<organism evidence="5 6">
    <name type="scientific">Syncephalis pseudoplumigaleata</name>
    <dbReference type="NCBI Taxonomy" id="1712513"/>
    <lineage>
        <taxon>Eukaryota</taxon>
        <taxon>Fungi</taxon>
        <taxon>Fungi incertae sedis</taxon>
        <taxon>Zoopagomycota</taxon>
        <taxon>Zoopagomycotina</taxon>
        <taxon>Zoopagomycetes</taxon>
        <taxon>Zoopagales</taxon>
        <taxon>Piptocephalidaceae</taxon>
        <taxon>Syncephalis</taxon>
    </lineage>
</organism>
<dbReference type="PANTHER" id="PTHR14387:SF0">
    <property type="entry name" value="DUF2428 DOMAIN-CONTAINING PROTEIN"/>
    <property type="match status" value="1"/>
</dbReference>
<keyword evidence="2" id="KW-0819">tRNA processing</keyword>
<evidence type="ECO:0000259" key="4">
    <source>
        <dbReference type="Pfam" id="PF25151"/>
    </source>
</evidence>
<dbReference type="GO" id="GO:0005829">
    <property type="term" value="C:cytosol"/>
    <property type="evidence" value="ECO:0007669"/>
    <property type="project" value="TreeGrafter"/>
</dbReference>
<dbReference type="PANTHER" id="PTHR14387">
    <property type="entry name" value="THADA/DEATH RECEPTOR INTERACTING PROTEIN"/>
    <property type="match status" value="1"/>
</dbReference>
<evidence type="ECO:0000313" key="5">
    <source>
        <dbReference type="EMBL" id="RKP23229.1"/>
    </source>
</evidence>
<reference evidence="6" key="1">
    <citation type="journal article" date="2018" name="Nat. Microbiol.">
        <title>Leveraging single-cell genomics to expand the fungal tree of life.</title>
        <authorList>
            <person name="Ahrendt S.R."/>
            <person name="Quandt C.A."/>
            <person name="Ciobanu D."/>
            <person name="Clum A."/>
            <person name="Salamov A."/>
            <person name="Andreopoulos B."/>
            <person name="Cheng J.F."/>
            <person name="Woyke T."/>
            <person name="Pelin A."/>
            <person name="Henrissat B."/>
            <person name="Reynolds N.K."/>
            <person name="Benny G.L."/>
            <person name="Smith M.E."/>
            <person name="James T.Y."/>
            <person name="Grigoriev I.V."/>
        </authorList>
    </citation>
    <scope>NUCLEOTIDE SEQUENCE [LARGE SCALE GENOMIC DNA]</scope>
    <source>
        <strain evidence="6">Benny S71-1</strain>
    </source>
</reference>
<dbReference type="AlphaFoldDB" id="A0A4V1J0Z0"/>
<feature type="domain" description="tRNA (32-2'-O)-methyltransferase regulator THADA-like C-terminal TPR repeats region" evidence="4">
    <location>
        <begin position="204"/>
        <end position="367"/>
    </location>
</feature>
<gene>
    <name evidence="5" type="ORF">SYNPS1DRAFT_31059</name>
</gene>
<name>A0A4V1J0Z0_9FUNG</name>
<evidence type="ECO:0000313" key="6">
    <source>
        <dbReference type="Proteomes" id="UP000278143"/>
    </source>
</evidence>
<dbReference type="InterPro" id="IPR051954">
    <property type="entry name" value="tRNA_methyltransferase_THADA"/>
</dbReference>
<accession>A0A4V1J0Z0</accession>
<dbReference type="InterPro" id="IPR019442">
    <property type="entry name" value="THADA/TRM732_DUF2428"/>
</dbReference>
<sequence length="587" mass="64089">MFIACSALLEHIVRGGVQSIKQQAERAFPSVDLIIECGDRLRRLLVGLRHRGAFSHVYSHFEAVCQLLHQSPEPRLSAMIPQWLESMFDQMQSASISITRRSGGIPYGILALVMCDPSGQLLHTATSRLFDMTADIMAGDLRANTEDKAKKQEDDERIIAQVHAMNTLRMLLTDARLGRHIACYIAHSFQLAIHGMASTSWPIRNCAVMMLSPLVTRVFGAKSLASDAKDTLSGVSVREFFKKYPQLEPFLLARLTEVNFANAANEEQVEMSLYPVLLVLAHLKPSLSDQGVPEHNQTDGLAPMIAAIRQCASSRIYKIREMASYALVALVNSNQILLVGRELADNLQAADKFTTNELHGRLCQLYQLLRHYPRHQPAIDDAAATASVRVAASNARSSMQAAIPRHSEAHQGNALRARLVATPGLDRGAGSAGMDTVARGVVAGHAAAVAARPARCHPVPSAPCGTIDAECIGVVEGVADRRVDSELGASLLENVIAQPDMDPASLDDTVTILRRMDSIAEDRARASWSTLWPRFMAEKRLGRRCSMLPLLSLLLTRMKVPSDAVMLPWIDTLRNGATDEADGFSGS</sequence>
<dbReference type="GO" id="GO:0030488">
    <property type="term" value="P:tRNA methylation"/>
    <property type="evidence" value="ECO:0007669"/>
    <property type="project" value="TreeGrafter"/>
</dbReference>
<dbReference type="OrthoDB" id="73997at2759"/>
<dbReference type="Pfam" id="PF25151">
    <property type="entry name" value="TPR_Trm732_C"/>
    <property type="match status" value="1"/>
</dbReference>
<feature type="domain" description="DUF2428" evidence="3">
    <location>
        <begin position="5"/>
        <end position="201"/>
    </location>
</feature>
<protein>
    <submittedName>
        <fullName evidence="5">Putative death-receptor fusion protein-domain-containing protein</fullName>
    </submittedName>
</protein>
<evidence type="ECO:0000259" key="3">
    <source>
        <dbReference type="Pfam" id="PF10350"/>
    </source>
</evidence>
<dbReference type="Pfam" id="PF10350">
    <property type="entry name" value="DUF2428"/>
    <property type="match status" value="1"/>
</dbReference>
<dbReference type="InterPro" id="IPR016024">
    <property type="entry name" value="ARM-type_fold"/>
</dbReference>
<evidence type="ECO:0000256" key="2">
    <source>
        <dbReference type="ARBA" id="ARBA00022694"/>
    </source>
</evidence>
<evidence type="ECO:0000256" key="1">
    <source>
        <dbReference type="ARBA" id="ARBA00010409"/>
    </source>
</evidence>
<keyword evidence="6" id="KW-1185">Reference proteome</keyword>
<dbReference type="Proteomes" id="UP000278143">
    <property type="component" value="Unassembled WGS sequence"/>
</dbReference>
<dbReference type="SUPFAM" id="SSF48371">
    <property type="entry name" value="ARM repeat"/>
    <property type="match status" value="1"/>
</dbReference>
<proteinExistence type="inferred from homology"/>
<comment type="similarity">
    <text evidence="1">Belongs to the THADA family.</text>
</comment>